<accession>A0A844QA18</accession>
<comment type="similarity">
    <text evidence="1">Belongs to the SsuE family.</text>
</comment>
<dbReference type="Proteomes" id="UP000463224">
    <property type="component" value="Unassembled WGS sequence"/>
</dbReference>
<dbReference type="Pfam" id="PF03358">
    <property type="entry name" value="FMN_red"/>
    <property type="match status" value="1"/>
</dbReference>
<dbReference type="SUPFAM" id="SSF52218">
    <property type="entry name" value="Flavoproteins"/>
    <property type="match status" value="1"/>
</dbReference>
<sequence>MNAEPAQRAPRIVGFCGTTWRPARARALVDAVGGELRRAHGLHPVIHDLVDVVPDLCSTRPEGMGPRGRALLAELQAADGIVIGCPVFQGSFPGLFKHVFDMIAPGALRDRPVLLTAVGGGMRHSLMVEHQLRPLFGFFEARTVPTAVYACAAELEPGRPLPAPLTARIGIAAEQFARQFDHRRASAA</sequence>
<keyword evidence="3" id="KW-0288">FMN</keyword>
<dbReference type="RefSeq" id="WP_156711796.1">
    <property type="nucleotide sequence ID" value="NZ_WPHG01000001.1"/>
</dbReference>
<reference evidence="6 7" key="1">
    <citation type="submission" date="2019-12" db="EMBL/GenBank/DDBJ databases">
        <title>Nitratireductor arenosus sp. nov., Isolated from sea sand, Jeju island, South Korea.</title>
        <authorList>
            <person name="Kim W."/>
        </authorList>
    </citation>
    <scope>NUCLEOTIDE SEQUENCE [LARGE SCALE GENOMIC DNA]</scope>
    <source>
        <strain evidence="6 7">CAU 1489</strain>
    </source>
</reference>
<dbReference type="GO" id="GO:0016491">
    <property type="term" value="F:oxidoreductase activity"/>
    <property type="evidence" value="ECO:0007669"/>
    <property type="project" value="UniProtKB-KW"/>
</dbReference>
<evidence type="ECO:0000256" key="3">
    <source>
        <dbReference type="ARBA" id="ARBA00022643"/>
    </source>
</evidence>
<organism evidence="6 7">
    <name type="scientific">Nitratireductor arenosus</name>
    <dbReference type="NCBI Taxonomy" id="2682096"/>
    <lineage>
        <taxon>Bacteria</taxon>
        <taxon>Pseudomonadati</taxon>
        <taxon>Pseudomonadota</taxon>
        <taxon>Alphaproteobacteria</taxon>
        <taxon>Hyphomicrobiales</taxon>
        <taxon>Phyllobacteriaceae</taxon>
        <taxon>Nitratireductor</taxon>
    </lineage>
</organism>
<dbReference type="AlphaFoldDB" id="A0A844QA18"/>
<comment type="caution">
    <text evidence="6">The sequence shown here is derived from an EMBL/GenBank/DDBJ whole genome shotgun (WGS) entry which is preliminary data.</text>
</comment>
<dbReference type="PANTHER" id="PTHR43408:SF2">
    <property type="entry name" value="FMN REDUCTASE (NADPH)"/>
    <property type="match status" value="1"/>
</dbReference>
<keyword evidence="4" id="KW-0560">Oxidoreductase</keyword>
<name>A0A844QA18_9HYPH</name>
<dbReference type="PANTHER" id="PTHR43408">
    <property type="entry name" value="FMN REDUCTASE (NADPH)"/>
    <property type="match status" value="1"/>
</dbReference>
<keyword evidence="7" id="KW-1185">Reference proteome</keyword>
<evidence type="ECO:0000256" key="4">
    <source>
        <dbReference type="ARBA" id="ARBA00023002"/>
    </source>
</evidence>
<keyword evidence="2" id="KW-0285">Flavoprotein</keyword>
<dbReference type="InterPro" id="IPR005025">
    <property type="entry name" value="FMN_Rdtase-like_dom"/>
</dbReference>
<evidence type="ECO:0000256" key="2">
    <source>
        <dbReference type="ARBA" id="ARBA00022630"/>
    </source>
</evidence>
<evidence type="ECO:0000313" key="6">
    <source>
        <dbReference type="EMBL" id="MVA96906.1"/>
    </source>
</evidence>
<evidence type="ECO:0000256" key="1">
    <source>
        <dbReference type="ARBA" id="ARBA00005990"/>
    </source>
</evidence>
<gene>
    <name evidence="6" type="ORF">GN330_06535</name>
</gene>
<dbReference type="InterPro" id="IPR051814">
    <property type="entry name" value="NAD(P)H-dep_FMN_reductase"/>
</dbReference>
<proteinExistence type="inferred from homology"/>
<protein>
    <submittedName>
        <fullName evidence="6">FMN reductase</fullName>
    </submittedName>
</protein>
<evidence type="ECO:0000259" key="5">
    <source>
        <dbReference type="Pfam" id="PF03358"/>
    </source>
</evidence>
<dbReference type="InterPro" id="IPR029039">
    <property type="entry name" value="Flavoprotein-like_sf"/>
</dbReference>
<feature type="domain" description="NADPH-dependent FMN reductase-like" evidence="5">
    <location>
        <begin position="10"/>
        <end position="150"/>
    </location>
</feature>
<dbReference type="Gene3D" id="3.40.50.360">
    <property type="match status" value="1"/>
</dbReference>
<evidence type="ECO:0000313" key="7">
    <source>
        <dbReference type="Proteomes" id="UP000463224"/>
    </source>
</evidence>
<dbReference type="EMBL" id="WPHG01000001">
    <property type="protein sequence ID" value="MVA96906.1"/>
    <property type="molecule type" value="Genomic_DNA"/>
</dbReference>